<name>A0A9E7ST88_9CAUD</name>
<reference evidence="1" key="1">
    <citation type="submission" date="2022-04" db="EMBL/GenBank/DDBJ databases">
        <authorList>
            <person name="Friedrich I."/>
            <person name="Schneider D."/>
            <person name="Poehlein A."/>
            <person name="Hertel R."/>
            <person name="Daniel R."/>
        </authorList>
    </citation>
    <scope>NUCLEOTIDE SEQUENCE</scope>
</reference>
<gene>
    <name evidence="1" type="ORF">MARCHEWKA_03230</name>
</gene>
<dbReference type="Proteomes" id="UP001056634">
    <property type="component" value="Segment"/>
</dbReference>
<evidence type="ECO:0000313" key="1">
    <source>
        <dbReference type="EMBL" id="UTC28835.1"/>
    </source>
</evidence>
<protein>
    <submittedName>
        <fullName evidence="1">Uncharacterized protein</fullName>
    </submittedName>
</protein>
<dbReference type="EMBL" id="ON529851">
    <property type="protein sequence ID" value="UTC28835.1"/>
    <property type="molecule type" value="Genomic_DNA"/>
</dbReference>
<accession>A0A9E7ST88</accession>
<evidence type="ECO:0000313" key="2">
    <source>
        <dbReference type="Proteomes" id="UP001056634"/>
    </source>
</evidence>
<organism evidence="1 2">
    <name type="scientific">Brevundimonas phage vB_BpoS-Marchewka</name>
    <dbReference type="NCBI Taxonomy" id="2948604"/>
    <lineage>
        <taxon>Viruses</taxon>
        <taxon>Duplodnaviria</taxon>
        <taxon>Heunggongvirae</taxon>
        <taxon>Uroviricota</taxon>
        <taxon>Caudoviricetes</taxon>
        <taxon>Jeanschmidtviridae</taxon>
        <taxon>Marchewkavirus</taxon>
        <taxon>Marchewkavirus marchewka</taxon>
    </lineage>
</organism>
<sequence length="78" mass="8756">MYRFTTEFRGHLPVEIFAASPEACIARFKDVMAADRRSHNDGWQADIDAVVEAAVQSPDRFITALPDGTAFVDHEQVF</sequence>
<proteinExistence type="predicted"/>
<keyword evidence="2" id="KW-1185">Reference proteome</keyword>